<keyword evidence="4" id="KW-1185">Reference proteome</keyword>
<comment type="caution">
    <text evidence="3">The sequence shown here is derived from an EMBL/GenBank/DDBJ whole genome shotgun (WGS) entry which is preliminary data.</text>
</comment>
<proteinExistence type="inferred from homology"/>
<dbReference type="PANTHER" id="PTHR11552:SF216">
    <property type="entry name" value="GLUCOSE-METHANOL-CHOLINE OXIDOREDUCTASE N-TERMINAL DOMAIN-CONTAINING PROTEIN"/>
    <property type="match status" value="1"/>
</dbReference>
<evidence type="ECO:0000313" key="4">
    <source>
        <dbReference type="Proteomes" id="UP000838756"/>
    </source>
</evidence>
<evidence type="ECO:0000313" key="3">
    <source>
        <dbReference type="EMBL" id="CAH2210384.1"/>
    </source>
</evidence>
<reference evidence="3" key="1">
    <citation type="submission" date="2022-03" db="EMBL/GenBank/DDBJ databases">
        <authorList>
            <person name="Lindestad O."/>
        </authorList>
    </citation>
    <scope>NUCLEOTIDE SEQUENCE</scope>
</reference>
<dbReference type="SUPFAM" id="SSF51905">
    <property type="entry name" value="FAD/NAD(P)-binding domain"/>
    <property type="match status" value="1"/>
</dbReference>
<dbReference type="GO" id="GO:0016614">
    <property type="term" value="F:oxidoreductase activity, acting on CH-OH group of donors"/>
    <property type="evidence" value="ECO:0007669"/>
    <property type="project" value="InterPro"/>
</dbReference>
<organism evidence="3 4">
    <name type="scientific">Pararge aegeria aegeria</name>
    <dbReference type="NCBI Taxonomy" id="348720"/>
    <lineage>
        <taxon>Eukaryota</taxon>
        <taxon>Metazoa</taxon>
        <taxon>Ecdysozoa</taxon>
        <taxon>Arthropoda</taxon>
        <taxon>Hexapoda</taxon>
        <taxon>Insecta</taxon>
        <taxon>Pterygota</taxon>
        <taxon>Neoptera</taxon>
        <taxon>Endopterygota</taxon>
        <taxon>Lepidoptera</taxon>
        <taxon>Glossata</taxon>
        <taxon>Ditrysia</taxon>
        <taxon>Papilionoidea</taxon>
        <taxon>Nymphalidae</taxon>
        <taxon>Satyrinae</taxon>
        <taxon>Satyrini</taxon>
        <taxon>Parargina</taxon>
        <taxon>Pararge</taxon>
    </lineage>
</organism>
<dbReference type="OrthoDB" id="269227at2759"/>
<dbReference type="Pfam" id="PF00732">
    <property type="entry name" value="GMC_oxred_N"/>
    <property type="match status" value="1"/>
</dbReference>
<evidence type="ECO:0000256" key="1">
    <source>
        <dbReference type="ARBA" id="ARBA00010790"/>
    </source>
</evidence>
<name>A0A8S4QID9_9NEOP</name>
<accession>A0A8S4QID9</accession>
<dbReference type="GO" id="GO:0050660">
    <property type="term" value="F:flavin adenine dinucleotide binding"/>
    <property type="evidence" value="ECO:0007669"/>
    <property type="project" value="InterPro"/>
</dbReference>
<feature type="non-terminal residue" evidence="3">
    <location>
        <position position="1"/>
    </location>
</feature>
<evidence type="ECO:0000259" key="2">
    <source>
        <dbReference type="Pfam" id="PF00732"/>
    </source>
</evidence>
<feature type="domain" description="Glucose-methanol-choline oxidoreductase N-terminal" evidence="2">
    <location>
        <begin position="23"/>
        <end position="77"/>
    </location>
</feature>
<dbReference type="PANTHER" id="PTHR11552">
    <property type="entry name" value="GLUCOSE-METHANOL-CHOLINE GMC OXIDOREDUCTASE"/>
    <property type="match status" value="1"/>
</dbReference>
<gene>
    <name evidence="3" type="primary">jg28008</name>
    <name evidence="3" type="ORF">PAEG_LOCUS2290</name>
</gene>
<dbReference type="InterPro" id="IPR000172">
    <property type="entry name" value="GMC_OxRdtase_N"/>
</dbReference>
<dbReference type="InterPro" id="IPR036188">
    <property type="entry name" value="FAD/NAD-bd_sf"/>
</dbReference>
<dbReference type="AlphaFoldDB" id="A0A8S4QID9"/>
<dbReference type="EMBL" id="CAKXAJ010007438">
    <property type="protein sequence ID" value="CAH2210384.1"/>
    <property type="molecule type" value="Genomic_DNA"/>
</dbReference>
<dbReference type="Gene3D" id="3.50.50.60">
    <property type="entry name" value="FAD/NAD(P)-binding domain"/>
    <property type="match status" value="1"/>
</dbReference>
<comment type="similarity">
    <text evidence="1">Belongs to the GMC oxidoreductase family.</text>
</comment>
<dbReference type="Gene3D" id="3.30.560.10">
    <property type="entry name" value="Glucose Oxidase, domain 3"/>
    <property type="match status" value="1"/>
</dbReference>
<dbReference type="Proteomes" id="UP000838756">
    <property type="component" value="Unassembled WGS sequence"/>
</dbReference>
<protein>
    <submittedName>
        <fullName evidence="3">Jg28008 protein</fullName>
    </submittedName>
</protein>
<sequence length="162" mass="17205">MKINLFKHSKIIWEAISADFFFRRKVYARREVILSAGSIGSAQLLMLSGVGPEDHLRELGINNLVNLPVGYNLQDHVTFSGNAFILNTSGLCVNDILAASPASAVAYMTGQGPLTIPGGAAGLAFTQTKYAQDLAKGRPDIELVMGAGSLAGDLLGIIRSML</sequence>
<dbReference type="InterPro" id="IPR012132">
    <property type="entry name" value="GMC_OxRdtase"/>
</dbReference>